<dbReference type="WBParaSite" id="ES5_v2.g25084.t1">
    <property type="protein sequence ID" value="ES5_v2.g25084.t1"/>
    <property type="gene ID" value="ES5_v2.g25084"/>
</dbReference>
<organism evidence="1 2">
    <name type="scientific">Panagrolaimus sp. ES5</name>
    <dbReference type="NCBI Taxonomy" id="591445"/>
    <lineage>
        <taxon>Eukaryota</taxon>
        <taxon>Metazoa</taxon>
        <taxon>Ecdysozoa</taxon>
        <taxon>Nematoda</taxon>
        <taxon>Chromadorea</taxon>
        <taxon>Rhabditida</taxon>
        <taxon>Tylenchina</taxon>
        <taxon>Panagrolaimomorpha</taxon>
        <taxon>Panagrolaimoidea</taxon>
        <taxon>Panagrolaimidae</taxon>
        <taxon>Panagrolaimus</taxon>
    </lineage>
</organism>
<evidence type="ECO:0000313" key="2">
    <source>
        <dbReference type="WBParaSite" id="ES5_v2.g25084.t1"/>
    </source>
</evidence>
<evidence type="ECO:0000313" key="1">
    <source>
        <dbReference type="Proteomes" id="UP000887579"/>
    </source>
</evidence>
<accession>A0AC34G5S4</accession>
<protein>
    <submittedName>
        <fullName evidence="2">ShKT domain-containing protein</fullName>
    </submittedName>
</protein>
<reference evidence="2" key="1">
    <citation type="submission" date="2022-11" db="UniProtKB">
        <authorList>
            <consortium name="WormBaseParasite"/>
        </authorList>
    </citation>
    <scope>IDENTIFICATION</scope>
</reference>
<proteinExistence type="predicted"/>
<name>A0AC34G5S4_9BILA</name>
<sequence length="108" mass="11046">MNTKIFIAFFVVAFIATAIFGQESGSCIGGTCPTGYTCNSAGTCVGSSSTSCIGGTCPAGYTCNSAVTCVGSSSTCTDVASNCPVAYCNNALYRDLMSRQCRRTCGFC</sequence>
<dbReference type="Proteomes" id="UP000887579">
    <property type="component" value="Unplaced"/>
</dbReference>